<organism evidence="2 3">
    <name type="scientific">Syntrophorhabdus aromaticivorans</name>
    <dbReference type="NCBI Taxonomy" id="328301"/>
    <lineage>
        <taxon>Bacteria</taxon>
        <taxon>Pseudomonadati</taxon>
        <taxon>Thermodesulfobacteriota</taxon>
        <taxon>Syntrophorhabdia</taxon>
        <taxon>Syntrophorhabdales</taxon>
        <taxon>Syntrophorhabdaceae</taxon>
        <taxon>Syntrophorhabdus</taxon>
    </lineage>
</organism>
<sequence>MYTVYLKRSAEKELKELPPKVHDKIIKVLLSLRENPFPRNAKKLHGREGVRIRAGNYRVLYLVDDEKKKIEVVAVGDRKF</sequence>
<protein>
    <submittedName>
        <fullName evidence="2">Type II toxin-antitoxin system RelE/ParE family toxin</fullName>
    </submittedName>
</protein>
<dbReference type="Proteomes" id="UP000777265">
    <property type="component" value="Unassembled WGS sequence"/>
</dbReference>
<comment type="caution">
    <text evidence="2">The sequence shown here is derived from an EMBL/GenBank/DDBJ whole genome shotgun (WGS) entry which is preliminary data.</text>
</comment>
<proteinExistence type="predicted"/>
<dbReference type="EMBL" id="JAAYEE010000042">
    <property type="protein sequence ID" value="NLW34364.1"/>
    <property type="molecule type" value="Genomic_DNA"/>
</dbReference>
<dbReference type="PANTHER" id="PTHR38813:SF1">
    <property type="entry name" value="TOXIN RELE1-RELATED"/>
    <property type="match status" value="1"/>
</dbReference>
<dbReference type="Gene3D" id="3.30.2310.20">
    <property type="entry name" value="RelE-like"/>
    <property type="match status" value="1"/>
</dbReference>
<dbReference type="InterPro" id="IPR007712">
    <property type="entry name" value="RelE/ParE_toxin"/>
</dbReference>
<evidence type="ECO:0000256" key="1">
    <source>
        <dbReference type="ARBA" id="ARBA00022649"/>
    </source>
</evidence>
<evidence type="ECO:0000313" key="2">
    <source>
        <dbReference type="EMBL" id="NLW34364.1"/>
    </source>
</evidence>
<reference evidence="2" key="2">
    <citation type="submission" date="2020-01" db="EMBL/GenBank/DDBJ databases">
        <authorList>
            <person name="Campanaro S."/>
        </authorList>
    </citation>
    <scope>NUCLEOTIDE SEQUENCE</scope>
    <source>
        <strain evidence="2">AS06rmzACSIP_7</strain>
    </source>
</reference>
<accession>A0A971M2C1</accession>
<dbReference type="Pfam" id="PF05016">
    <property type="entry name" value="ParE_toxin"/>
    <property type="match status" value="1"/>
</dbReference>
<dbReference type="PANTHER" id="PTHR38813">
    <property type="match status" value="1"/>
</dbReference>
<evidence type="ECO:0000313" key="3">
    <source>
        <dbReference type="Proteomes" id="UP000777265"/>
    </source>
</evidence>
<dbReference type="SUPFAM" id="SSF143011">
    <property type="entry name" value="RelE-like"/>
    <property type="match status" value="1"/>
</dbReference>
<gene>
    <name evidence="2" type="ORF">GXY80_02625</name>
</gene>
<dbReference type="InterPro" id="IPR035093">
    <property type="entry name" value="RelE/ParE_toxin_dom_sf"/>
</dbReference>
<keyword evidence="1" id="KW-1277">Toxin-antitoxin system</keyword>
<dbReference type="InterPro" id="IPR052747">
    <property type="entry name" value="TA_system_RelE_toxin"/>
</dbReference>
<dbReference type="AlphaFoldDB" id="A0A971M2C1"/>
<reference evidence="2" key="1">
    <citation type="journal article" date="2020" name="Biotechnol. Biofuels">
        <title>New insights from the biogas microbiome by comprehensive genome-resolved metagenomics of nearly 1600 species originating from multiple anaerobic digesters.</title>
        <authorList>
            <person name="Campanaro S."/>
            <person name="Treu L."/>
            <person name="Rodriguez-R L.M."/>
            <person name="Kovalovszki A."/>
            <person name="Ziels R.M."/>
            <person name="Maus I."/>
            <person name="Zhu X."/>
            <person name="Kougias P.G."/>
            <person name="Basile A."/>
            <person name="Luo G."/>
            <person name="Schluter A."/>
            <person name="Konstantinidis K.T."/>
            <person name="Angelidaki I."/>
        </authorList>
    </citation>
    <scope>NUCLEOTIDE SEQUENCE</scope>
    <source>
        <strain evidence="2">AS06rmzACSIP_7</strain>
    </source>
</reference>
<name>A0A971M2C1_9BACT</name>